<name>A0ABS1H6E5_9BACL</name>
<proteinExistence type="predicted"/>
<evidence type="ECO:0008006" key="5">
    <source>
        <dbReference type="Google" id="ProtNLM"/>
    </source>
</evidence>
<feature type="transmembrane region" description="Helical" evidence="2">
    <location>
        <begin position="20"/>
        <end position="42"/>
    </location>
</feature>
<keyword evidence="4" id="KW-1185">Reference proteome</keyword>
<comment type="caution">
    <text evidence="3">The sequence shown here is derived from an EMBL/GenBank/DDBJ whole genome shotgun (WGS) entry which is preliminary data.</text>
</comment>
<organism evidence="3 4">
    <name type="scientific">Viridibacillus soli</name>
    <dbReference type="NCBI Taxonomy" id="2798301"/>
    <lineage>
        <taxon>Bacteria</taxon>
        <taxon>Bacillati</taxon>
        <taxon>Bacillota</taxon>
        <taxon>Bacilli</taxon>
        <taxon>Bacillales</taxon>
        <taxon>Caryophanaceae</taxon>
        <taxon>Viridibacillus</taxon>
    </lineage>
</organism>
<reference evidence="3 4" key="1">
    <citation type="submission" date="2020-12" db="EMBL/GenBank/DDBJ databases">
        <title>YIM B01967 draft genome.</title>
        <authorList>
            <person name="Yan X."/>
        </authorList>
    </citation>
    <scope>NUCLEOTIDE SEQUENCE [LARGE SCALE GENOMIC DNA]</scope>
    <source>
        <strain evidence="3 4">YIM B01967</strain>
    </source>
</reference>
<gene>
    <name evidence="3" type="ORF">JFL43_08965</name>
</gene>
<keyword evidence="2" id="KW-0472">Membrane</keyword>
<accession>A0ABS1H6E5</accession>
<protein>
    <recommendedName>
        <fullName evidence="5">Translation initiation factor 2</fullName>
    </recommendedName>
</protein>
<evidence type="ECO:0000313" key="4">
    <source>
        <dbReference type="Proteomes" id="UP000618943"/>
    </source>
</evidence>
<sequence length="85" mass="9443">MQNKDLQYLSSQDNYPAKLAVVGAAITTLGDAISTIAAALALEEAQNSNNQNSQSQKEQEKQLMRMQNQIDYLTAQLSKIDRKKN</sequence>
<evidence type="ECO:0000256" key="1">
    <source>
        <dbReference type="SAM" id="MobiDB-lite"/>
    </source>
</evidence>
<keyword evidence="2" id="KW-0812">Transmembrane</keyword>
<evidence type="ECO:0000313" key="3">
    <source>
        <dbReference type="EMBL" id="MBK3494989.1"/>
    </source>
</evidence>
<dbReference type="EMBL" id="JAEOAH010000008">
    <property type="protein sequence ID" value="MBK3494989.1"/>
    <property type="molecule type" value="Genomic_DNA"/>
</dbReference>
<feature type="compositionally biased region" description="Low complexity" evidence="1">
    <location>
        <begin position="45"/>
        <end position="56"/>
    </location>
</feature>
<evidence type="ECO:0000256" key="2">
    <source>
        <dbReference type="SAM" id="Phobius"/>
    </source>
</evidence>
<keyword evidence="2" id="KW-1133">Transmembrane helix</keyword>
<feature type="region of interest" description="Disordered" evidence="1">
    <location>
        <begin position="45"/>
        <end position="65"/>
    </location>
</feature>
<dbReference type="Proteomes" id="UP000618943">
    <property type="component" value="Unassembled WGS sequence"/>
</dbReference>